<keyword evidence="3" id="KW-1185">Reference proteome</keyword>
<dbReference type="InterPro" id="IPR029058">
    <property type="entry name" value="AB_hydrolase_fold"/>
</dbReference>
<dbReference type="SUPFAM" id="SSF53474">
    <property type="entry name" value="alpha/beta-Hydrolases"/>
    <property type="match status" value="1"/>
</dbReference>
<evidence type="ECO:0000259" key="1">
    <source>
        <dbReference type="Pfam" id="PF00561"/>
    </source>
</evidence>
<evidence type="ECO:0000313" key="3">
    <source>
        <dbReference type="Proteomes" id="UP001236806"/>
    </source>
</evidence>
<sequence length="290" mass="32451">MDRWKERRRIVPSHGAALAVFEYGPDPAPGIPTLLLVHGYPDDHRVYVPLIRELAATCHVIAYDTRNAGSSSVTGGHGSFVLQALVDDLYAVLAATQASPVHLVGHDWGSIQAWAAVQDPRAAGRISRFTSVSGPDLRHFSCWMRQGVRHPRGWAQLLGQLRRSLYVAFFQIPLLPEAFWRFFLTGWYERAAGRTVGKDPIRGLALYRANFHIERQPPLPVSIPVHVVVPVKDPFLSPRLIDGLENWVSKLTVTKVNAGHWWPETHTSDFATLLQQEHDNDGDIDRVKTG</sequence>
<gene>
    <name evidence="2" type="ORF">QFZ36_003583</name>
</gene>
<dbReference type="RefSeq" id="WP_306638359.1">
    <property type="nucleotide sequence ID" value="NZ_JAUSXB010000001.1"/>
</dbReference>
<protein>
    <submittedName>
        <fullName evidence="2">Pimeloyl-ACP methyl ester carboxylesterase</fullName>
    </submittedName>
</protein>
<reference evidence="2 3" key="1">
    <citation type="submission" date="2023-07" db="EMBL/GenBank/DDBJ databases">
        <title>Comparative genomics of wheat-associated soil bacteria to identify genetic determinants of phenazine resistance.</title>
        <authorList>
            <person name="Mouncey N."/>
        </authorList>
    </citation>
    <scope>NUCLEOTIDE SEQUENCE [LARGE SCALE GENOMIC DNA]</scope>
    <source>
        <strain evidence="2 3">W1I3</strain>
    </source>
</reference>
<dbReference type="EMBL" id="JAUSXB010000001">
    <property type="protein sequence ID" value="MDQ0676022.1"/>
    <property type="molecule type" value="Genomic_DNA"/>
</dbReference>
<dbReference type="Pfam" id="PF00561">
    <property type="entry name" value="Abhydrolase_1"/>
    <property type="match status" value="1"/>
</dbReference>
<evidence type="ECO:0000313" key="2">
    <source>
        <dbReference type="EMBL" id="MDQ0676022.1"/>
    </source>
</evidence>
<name>A0ABU0PR33_9MICC</name>
<proteinExistence type="predicted"/>
<dbReference type="Proteomes" id="UP001236806">
    <property type="component" value="Unassembled WGS sequence"/>
</dbReference>
<dbReference type="Gene3D" id="3.40.50.1820">
    <property type="entry name" value="alpha/beta hydrolase"/>
    <property type="match status" value="1"/>
</dbReference>
<dbReference type="InterPro" id="IPR000073">
    <property type="entry name" value="AB_hydrolase_1"/>
</dbReference>
<feature type="domain" description="AB hydrolase-1" evidence="1">
    <location>
        <begin position="32"/>
        <end position="262"/>
    </location>
</feature>
<accession>A0ABU0PR33</accession>
<organism evidence="2 3">
    <name type="scientific">Pseudarthrobacter siccitolerans</name>
    <dbReference type="NCBI Taxonomy" id="861266"/>
    <lineage>
        <taxon>Bacteria</taxon>
        <taxon>Bacillati</taxon>
        <taxon>Actinomycetota</taxon>
        <taxon>Actinomycetes</taxon>
        <taxon>Micrococcales</taxon>
        <taxon>Micrococcaceae</taxon>
        <taxon>Pseudarthrobacter</taxon>
    </lineage>
</organism>
<comment type="caution">
    <text evidence="2">The sequence shown here is derived from an EMBL/GenBank/DDBJ whole genome shotgun (WGS) entry which is preliminary data.</text>
</comment>
<dbReference type="PANTHER" id="PTHR43329">
    <property type="entry name" value="EPOXIDE HYDROLASE"/>
    <property type="match status" value="1"/>
</dbReference>